<gene>
    <name evidence="1" type="ORF">Ocin01_15422</name>
</gene>
<dbReference type="AlphaFoldDB" id="A0A1D2MEH9"/>
<name>A0A1D2MEH9_ORCCI</name>
<evidence type="ECO:0000313" key="2">
    <source>
        <dbReference type="Proteomes" id="UP000094527"/>
    </source>
</evidence>
<dbReference type="OrthoDB" id="1046782at2759"/>
<accession>A0A1D2MEH9</accession>
<evidence type="ECO:0000313" key="1">
    <source>
        <dbReference type="EMBL" id="ODM91261.1"/>
    </source>
</evidence>
<dbReference type="Gene3D" id="2.160.20.10">
    <property type="entry name" value="Single-stranded right-handed beta-helix, Pectin lyase-like"/>
    <property type="match status" value="1"/>
</dbReference>
<reference evidence="1 2" key="1">
    <citation type="journal article" date="2016" name="Genome Biol. Evol.">
        <title>Gene Family Evolution Reflects Adaptation to Soil Environmental Stressors in the Genome of the Collembolan Orchesella cincta.</title>
        <authorList>
            <person name="Faddeeva-Vakhrusheva A."/>
            <person name="Derks M.F."/>
            <person name="Anvar S.Y."/>
            <person name="Agamennone V."/>
            <person name="Suring W."/>
            <person name="Smit S."/>
            <person name="van Straalen N.M."/>
            <person name="Roelofs D."/>
        </authorList>
    </citation>
    <scope>NUCLEOTIDE SEQUENCE [LARGE SCALE GENOMIC DNA]</scope>
    <source>
        <tissue evidence="1">Mixed pool</tissue>
    </source>
</reference>
<dbReference type="InterPro" id="IPR012334">
    <property type="entry name" value="Pectin_lyas_fold"/>
</dbReference>
<dbReference type="Proteomes" id="UP000094527">
    <property type="component" value="Unassembled WGS sequence"/>
</dbReference>
<protein>
    <submittedName>
        <fullName evidence="1">Glucan 1,3-beta-glucosidase</fullName>
    </submittedName>
</protein>
<dbReference type="EMBL" id="LJIJ01001618">
    <property type="protein sequence ID" value="ODM91261.1"/>
    <property type="molecule type" value="Genomic_DNA"/>
</dbReference>
<organism evidence="1 2">
    <name type="scientific">Orchesella cincta</name>
    <name type="common">Springtail</name>
    <name type="synonym">Podura cincta</name>
    <dbReference type="NCBI Taxonomy" id="48709"/>
    <lineage>
        <taxon>Eukaryota</taxon>
        <taxon>Metazoa</taxon>
        <taxon>Ecdysozoa</taxon>
        <taxon>Arthropoda</taxon>
        <taxon>Hexapoda</taxon>
        <taxon>Collembola</taxon>
        <taxon>Entomobryomorpha</taxon>
        <taxon>Entomobryoidea</taxon>
        <taxon>Orchesellidae</taxon>
        <taxon>Orchesellinae</taxon>
        <taxon>Orchesella</taxon>
    </lineage>
</organism>
<keyword evidence="2" id="KW-1185">Reference proteome</keyword>
<dbReference type="STRING" id="48709.A0A1D2MEH9"/>
<comment type="caution">
    <text evidence="1">The sequence shown here is derived from an EMBL/GenBank/DDBJ whole genome shotgun (WGS) entry which is preliminary data.</text>
</comment>
<proteinExistence type="predicted"/>
<sequence length="159" mass="18030">MTMINLKLHTGNLAHQLPNHSSKPSLDDPTYAHCNGRPQCEMSYSIVAKRSSNVYLYGAGMYNFFYNYDQTCLDTENCQDNMVNVEGNNNLYMFNANTKASVNMVVRETIKYSLVKPITRTVSVNPSTLSGRIIINYFNLYLISTMKNELIANKNGKFS</sequence>